<reference evidence="6 7" key="1">
    <citation type="submission" date="2021-06" db="EMBL/GenBank/DDBJ databases">
        <authorList>
            <person name="Palmer J.M."/>
        </authorList>
    </citation>
    <scope>NUCLEOTIDE SEQUENCE [LARGE SCALE GENOMIC DNA]</scope>
    <source>
        <strain evidence="6 7">MEX-2019</strain>
        <tissue evidence="6">Muscle</tissue>
    </source>
</reference>
<dbReference type="InterPro" id="IPR007237">
    <property type="entry name" value="CD20-like"/>
</dbReference>
<organism evidence="6 7">
    <name type="scientific">Crenichthys baileyi</name>
    <name type="common">White River springfish</name>
    <dbReference type="NCBI Taxonomy" id="28760"/>
    <lineage>
        <taxon>Eukaryota</taxon>
        <taxon>Metazoa</taxon>
        <taxon>Chordata</taxon>
        <taxon>Craniata</taxon>
        <taxon>Vertebrata</taxon>
        <taxon>Euteleostomi</taxon>
        <taxon>Actinopterygii</taxon>
        <taxon>Neopterygii</taxon>
        <taxon>Teleostei</taxon>
        <taxon>Neoteleostei</taxon>
        <taxon>Acanthomorphata</taxon>
        <taxon>Ovalentaria</taxon>
        <taxon>Atherinomorphae</taxon>
        <taxon>Cyprinodontiformes</taxon>
        <taxon>Goodeidae</taxon>
        <taxon>Crenichthys</taxon>
    </lineage>
</organism>
<protein>
    <submittedName>
        <fullName evidence="6">Uncharacterized protein</fullName>
    </submittedName>
</protein>
<dbReference type="Pfam" id="PF04103">
    <property type="entry name" value="CD20"/>
    <property type="match status" value="1"/>
</dbReference>
<dbReference type="GO" id="GO:0016020">
    <property type="term" value="C:membrane"/>
    <property type="evidence" value="ECO:0007669"/>
    <property type="project" value="UniProtKB-SubCell"/>
</dbReference>
<gene>
    <name evidence="6" type="ORF">CRENBAI_025142</name>
</gene>
<dbReference type="AlphaFoldDB" id="A0AAV9SG41"/>
<dbReference type="Proteomes" id="UP001311232">
    <property type="component" value="Unassembled WGS sequence"/>
</dbReference>
<evidence type="ECO:0000256" key="3">
    <source>
        <dbReference type="ARBA" id="ARBA00022989"/>
    </source>
</evidence>
<feature type="transmembrane region" description="Helical" evidence="5">
    <location>
        <begin position="75"/>
        <end position="100"/>
    </location>
</feature>
<evidence type="ECO:0000256" key="1">
    <source>
        <dbReference type="ARBA" id="ARBA00004141"/>
    </source>
</evidence>
<dbReference type="EMBL" id="JAHHUM010000369">
    <property type="protein sequence ID" value="KAK5620354.1"/>
    <property type="molecule type" value="Genomic_DNA"/>
</dbReference>
<sequence length="191" mass="20521">MSISAVTEKGVTVITVATDSQSKLPPWGQILKSLFSSLSCWSGNTGMMWSSVVGALGFIAAGVMSLFADWFPFRCLMGFSVLVNIAGSIFSIVAVVLYALHLASFTVIGMCGILDDRNSKNCIFLANLAQRLLRGVDITMIVMSVLQLCVSISLSVLGIKALCCRGKDKDVTDLEIQQQLFKERPMTSPGA</sequence>
<evidence type="ECO:0000313" key="7">
    <source>
        <dbReference type="Proteomes" id="UP001311232"/>
    </source>
</evidence>
<accession>A0AAV9SG41</accession>
<keyword evidence="2 5" id="KW-0812">Transmembrane</keyword>
<feature type="transmembrane region" description="Helical" evidence="5">
    <location>
        <begin position="138"/>
        <end position="159"/>
    </location>
</feature>
<proteinExistence type="predicted"/>
<evidence type="ECO:0000256" key="4">
    <source>
        <dbReference type="ARBA" id="ARBA00023136"/>
    </source>
</evidence>
<keyword evidence="3 5" id="KW-1133">Transmembrane helix</keyword>
<name>A0AAV9SG41_9TELE</name>
<evidence type="ECO:0000256" key="2">
    <source>
        <dbReference type="ARBA" id="ARBA00022692"/>
    </source>
</evidence>
<comment type="caution">
    <text evidence="6">The sequence shown here is derived from an EMBL/GenBank/DDBJ whole genome shotgun (WGS) entry which is preliminary data.</text>
</comment>
<evidence type="ECO:0000313" key="6">
    <source>
        <dbReference type="EMBL" id="KAK5620354.1"/>
    </source>
</evidence>
<evidence type="ECO:0000256" key="5">
    <source>
        <dbReference type="SAM" id="Phobius"/>
    </source>
</evidence>
<comment type="subcellular location">
    <subcellularLocation>
        <location evidence="1">Membrane</location>
        <topology evidence="1">Multi-pass membrane protein</topology>
    </subcellularLocation>
</comment>
<keyword evidence="7" id="KW-1185">Reference proteome</keyword>
<keyword evidence="4 5" id="KW-0472">Membrane</keyword>
<feature type="transmembrane region" description="Helical" evidence="5">
    <location>
        <begin position="47"/>
        <end position="68"/>
    </location>
</feature>